<keyword evidence="11 12" id="KW-0472">Membrane</keyword>
<evidence type="ECO:0000313" key="13">
    <source>
        <dbReference type="EMBL" id="MBM7691363.1"/>
    </source>
</evidence>
<feature type="transmembrane region" description="Helical" evidence="12">
    <location>
        <begin position="62"/>
        <end position="81"/>
    </location>
</feature>
<keyword evidence="5 12" id="KW-0349">Heme</keyword>
<name>A0ABS2QE02_9BACI</name>
<feature type="transmembrane region" description="Helical" evidence="12">
    <location>
        <begin position="20"/>
        <end position="41"/>
    </location>
</feature>
<evidence type="ECO:0000256" key="12">
    <source>
        <dbReference type="PIRNR" id="PIRNR006446"/>
    </source>
</evidence>
<feature type="transmembrane region" description="Helical" evidence="12">
    <location>
        <begin position="221"/>
        <end position="238"/>
    </location>
</feature>
<evidence type="ECO:0000256" key="11">
    <source>
        <dbReference type="ARBA" id="ARBA00023136"/>
    </source>
</evidence>
<reference evidence="13 14" key="1">
    <citation type="submission" date="2021-01" db="EMBL/GenBank/DDBJ databases">
        <title>Genomic Encyclopedia of Type Strains, Phase IV (KMG-IV): sequencing the most valuable type-strain genomes for metagenomic binning, comparative biology and taxonomic classification.</title>
        <authorList>
            <person name="Goeker M."/>
        </authorList>
    </citation>
    <scope>NUCLEOTIDE SEQUENCE [LARGE SCALE GENOMIC DNA]</scope>
    <source>
        <strain evidence="13 14">DSM 105482</strain>
    </source>
</reference>
<evidence type="ECO:0000256" key="4">
    <source>
        <dbReference type="ARBA" id="ARBA00022475"/>
    </source>
</evidence>
<keyword evidence="9 12" id="KW-1133">Transmembrane helix</keyword>
<protein>
    <submittedName>
        <fullName evidence="13">Cytochrome d ubiquinol oxidase subunit I</fullName>
        <ecNumber evidence="13">1.10.3.-</ecNumber>
    </submittedName>
</protein>
<accession>A0ABS2QE02</accession>
<organism evidence="13 14">
    <name type="scientific">Peribacillus deserti</name>
    <dbReference type="NCBI Taxonomy" id="673318"/>
    <lineage>
        <taxon>Bacteria</taxon>
        <taxon>Bacillati</taxon>
        <taxon>Bacillota</taxon>
        <taxon>Bacilli</taxon>
        <taxon>Bacillales</taxon>
        <taxon>Bacillaceae</taxon>
        <taxon>Peribacillus</taxon>
    </lineage>
</organism>
<dbReference type="GO" id="GO:0016491">
    <property type="term" value="F:oxidoreductase activity"/>
    <property type="evidence" value="ECO:0007669"/>
    <property type="project" value="UniProtKB-KW"/>
</dbReference>
<feature type="transmembrane region" description="Helical" evidence="12">
    <location>
        <begin position="357"/>
        <end position="380"/>
    </location>
</feature>
<evidence type="ECO:0000256" key="5">
    <source>
        <dbReference type="ARBA" id="ARBA00022617"/>
    </source>
</evidence>
<keyword evidence="13" id="KW-0560">Oxidoreductase</keyword>
<dbReference type="PANTHER" id="PTHR30365">
    <property type="entry name" value="CYTOCHROME D UBIQUINOL OXIDASE"/>
    <property type="match status" value="1"/>
</dbReference>
<dbReference type="EC" id="1.10.3.-" evidence="13"/>
<evidence type="ECO:0000256" key="7">
    <source>
        <dbReference type="ARBA" id="ARBA00022723"/>
    </source>
</evidence>
<gene>
    <name evidence="13" type="ORF">JOC77_000768</name>
</gene>
<evidence type="ECO:0000256" key="10">
    <source>
        <dbReference type="ARBA" id="ARBA00023004"/>
    </source>
</evidence>
<dbReference type="Pfam" id="PF01654">
    <property type="entry name" value="Cyt_bd_oxida_I"/>
    <property type="match status" value="1"/>
</dbReference>
<feature type="transmembrane region" description="Helical" evidence="12">
    <location>
        <begin position="319"/>
        <end position="345"/>
    </location>
</feature>
<dbReference type="EMBL" id="JAFBFI010000002">
    <property type="protein sequence ID" value="MBM7691363.1"/>
    <property type="molecule type" value="Genomic_DNA"/>
</dbReference>
<feature type="transmembrane region" description="Helical" evidence="12">
    <location>
        <begin position="101"/>
        <end position="118"/>
    </location>
</feature>
<sequence>MTVSDLVIARAMFGTTMAFHIIFATLGIGIPFMILISELLFLKTKDQDFSIMAKRWTKAKGVLLGIAIPSGTIAGVSLSLLWPGFMEVIGRVMALPFQIEIYAFFIEALFLSIYVYAYDRISAKARIISLTLVTFGALASGVLISNVHAFESTPAGFRVENGHIVDVDPWAAFFNPSFYVTAGHVALTALMTGAFVMGATAAYKMLRNSPGSRSYKFHSKALVMSLVTGGIIALLSSLNGHASAQHLHEYQPEKLAAAEGLFETQSHAPLLIGGTVDPDTQEVKWGIEIPWALSFLAGNSFDTVVRGLNEFPREHWPPLFVHTMFNGMVGIGMYTLLIAVLGVFWIKFLKKEAVPKWLLWAVTLSGPLSVLAIEFGWILACTGRQPWTIYHVLSTADSVTSQTNLGTLYMLFVLVYLLLGVAVIAVLYYYFKRHPLMNDLSNQTDGDDKNYTVH</sequence>
<dbReference type="PANTHER" id="PTHR30365:SF14">
    <property type="entry name" value="CYTOCHROME BD MENAQUINOL OXIDASE SUBUNIT I-RELATED"/>
    <property type="match status" value="1"/>
</dbReference>
<comment type="subcellular location">
    <subcellularLocation>
        <location evidence="1">Cell membrane</location>
        <topology evidence="1">Multi-pass membrane protein</topology>
    </subcellularLocation>
</comment>
<evidence type="ECO:0000313" key="14">
    <source>
        <dbReference type="Proteomes" id="UP000823486"/>
    </source>
</evidence>
<keyword evidence="10 12" id="KW-0408">Iron</keyword>
<keyword evidence="14" id="KW-1185">Reference proteome</keyword>
<keyword evidence="4 12" id="KW-1003">Cell membrane</keyword>
<evidence type="ECO:0000256" key="2">
    <source>
        <dbReference type="ARBA" id="ARBA00009819"/>
    </source>
</evidence>
<proteinExistence type="inferred from homology"/>
<evidence type="ECO:0000256" key="6">
    <source>
        <dbReference type="ARBA" id="ARBA00022692"/>
    </source>
</evidence>
<dbReference type="Proteomes" id="UP000823486">
    <property type="component" value="Unassembled WGS sequence"/>
</dbReference>
<evidence type="ECO:0000256" key="8">
    <source>
        <dbReference type="ARBA" id="ARBA00022982"/>
    </source>
</evidence>
<keyword evidence="6 12" id="KW-0812">Transmembrane</keyword>
<feature type="transmembrane region" description="Helical" evidence="12">
    <location>
        <begin position="178"/>
        <end position="200"/>
    </location>
</feature>
<keyword evidence="8 12" id="KW-0249">Electron transport</keyword>
<dbReference type="InterPro" id="IPR002585">
    <property type="entry name" value="Cyt-d_ubiquinol_oxidase_su_1"/>
</dbReference>
<keyword evidence="3 12" id="KW-0813">Transport</keyword>
<evidence type="ECO:0000256" key="1">
    <source>
        <dbReference type="ARBA" id="ARBA00004651"/>
    </source>
</evidence>
<evidence type="ECO:0000256" key="9">
    <source>
        <dbReference type="ARBA" id="ARBA00022989"/>
    </source>
</evidence>
<feature type="transmembrane region" description="Helical" evidence="12">
    <location>
        <begin position="408"/>
        <end position="431"/>
    </location>
</feature>
<evidence type="ECO:0000256" key="3">
    <source>
        <dbReference type="ARBA" id="ARBA00022448"/>
    </source>
</evidence>
<keyword evidence="7 12" id="KW-0479">Metal-binding</keyword>
<comment type="similarity">
    <text evidence="2 12">Belongs to the cytochrome ubiquinol oxidase subunit 1 family.</text>
</comment>
<feature type="transmembrane region" description="Helical" evidence="12">
    <location>
        <begin position="130"/>
        <end position="150"/>
    </location>
</feature>
<comment type="caution">
    <text evidence="13">The sequence shown here is derived from an EMBL/GenBank/DDBJ whole genome shotgun (WGS) entry which is preliminary data.</text>
</comment>
<dbReference type="PIRSF" id="PIRSF006446">
    <property type="entry name" value="Cyt_quinol_oxidase_1"/>
    <property type="match status" value="1"/>
</dbReference>